<evidence type="ECO:0000313" key="3">
    <source>
        <dbReference type="Proteomes" id="UP000593573"/>
    </source>
</evidence>
<name>A0A7J8USC7_9ROSI</name>
<feature type="region of interest" description="Disordered" evidence="1">
    <location>
        <begin position="230"/>
        <end position="264"/>
    </location>
</feature>
<feature type="region of interest" description="Disordered" evidence="1">
    <location>
        <begin position="103"/>
        <end position="154"/>
    </location>
</feature>
<keyword evidence="3" id="KW-1185">Reference proteome</keyword>
<protein>
    <submittedName>
        <fullName evidence="2">Uncharacterized protein</fullName>
    </submittedName>
</protein>
<dbReference type="Proteomes" id="UP000593573">
    <property type="component" value="Unassembled WGS sequence"/>
</dbReference>
<evidence type="ECO:0000256" key="1">
    <source>
        <dbReference type="SAM" id="MobiDB-lite"/>
    </source>
</evidence>
<gene>
    <name evidence="2" type="ORF">Goklo_020565</name>
</gene>
<evidence type="ECO:0000313" key="2">
    <source>
        <dbReference type="EMBL" id="MBA0653381.1"/>
    </source>
</evidence>
<proteinExistence type="predicted"/>
<feature type="compositionally biased region" description="Basic and acidic residues" evidence="1">
    <location>
        <begin position="103"/>
        <end position="125"/>
    </location>
</feature>
<feature type="compositionally biased region" description="Basic residues" evidence="1">
    <location>
        <begin position="126"/>
        <end position="136"/>
    </location>
</feature>
<dbReference type="EMBL" id="JABFAB010000007">
    <property type="protein sequence ID" value="MBA0653381.1"/>
    <property type="molecule type" value="Genomic_DNA"/>
</dbReference>
<organism evidence="2 3">
    <name type="scientific">Gossypium klotzschianum</name>
    <dbReference type="NCBI Taxonomy" id="34286"/>
    <lineage>
        <taxon>Eukaryota</taxon>
        <taxon>Viridiplantae</taxon>
        <taxon>Streptophyta</taxon>
        <taxon>Embryophyta</taxon>
        <taxon>Tracheophyta</taxon>
        <taxon>Spermatophyta</taxon>
        <taxon>Magnoliopsida</taxon>
        <taxon>eudicotyledons</taxon>
        <taxon>Gunneridae</taxon>
        <taxon>Pentapetalae</taxon>
        <taxon>rosids</taxon>
        <taxon>malvids</taxon>
        <taxon>Malvales</taxon>
        <taxon>Malvaceae</taxon>
        <taxon>Malvoideae</taxon>
        <taxon>Gossypium</taxon>
    </lineage>
</organism>
<feature type="compositionally biased region" description="Basic and acidic residues" evidence="1">
    <location>
        <begin position="142"/>
        <end position="153"/>
    </location>
</feature>
<feature type="compositionally biased region" description="Basic and acidic residues" evidence="1">
    <location>
        <begin position="230"/>
        <end position="249"/>
    </location>
</feature>
<accession>A0A7J8USC7</accession>
<comment type="caution">
    <text evidence="2">The sequence shown here is derived from an EMBL/GenBank/DDBJ whole genome shotgun (WGS) entry which is preliminary data.</text>
</comment>
<sequence>MLLMAMATTTIVVMKNHELGRRNPKKKRDKLKCFLCDGAHMLKKCLKKFVLKEKPVSKTLVLGSSTKGVKTKEAKSKKKPVDCFLCHGPYRLRKCPRKSVIEGNDRIDKEPKKLGSSKGKVEANKAKRSKKKRSKATSKLGKSSEELPPKEEVSFSSNLEGKFTMKIVKLGPIRLKLSEALELDESSTRLPPMGEVGGASIFKLECGQESDITSCHRDYKRVRRFQLRSDVSRGKSPEGREKLRRRDETEANQVSAIRKSQRGRCENGWGRMSWAAVQSP</sequence>
<reference evidence="2 3" key="1">
    <citation type="journal article" date="2019" name="Genome Biol. Evol.">
        <title>Insights into the evolution of the New World diploid cottons (Gossypium, subgenus Houzingenia) based on genome sequencing.</title>
        <authorList>
            <person name="Grover C.E."/>
            <person name="Arick M.A. 2nd"/>
            <person name="Thrash A."/>
            <person name="Conover J.L."/>
            <person name="Sanders W.S."/>
            <person name="Peterson D.G."/>
            <person name="Frelichowski J.E."/>
            <person name="Scheffler J.A."/>
            <person name="Scheffler B.E."/>
            <person name="Wendel J.F."/>
        </authorList>
    </citation>
    <scope>NUCLEOTIDE SEQUENCE [LARGE SCALE GENOMIC DNA]</scope>
    <source>
        <strain evidence="2">57</strain>
        <tissue evidence="2">Leaf</tissue>
    </source>
</reference>
<dbReference type="AlphaFoldDB" id="A0A7J8USC7"/>